<evidence type="ECO:0000256" key="1">
    <source>
        <dbReference type="SAM" id="MobiDB-lite"/>
    </source>
</evidence>
<protein>
    <submittedName>
        <fullName evidence="2">Uncharacterized protein</fullName>
    </submittedName>
</protein>
<organism evidence="2 3">
    <name type="scientific">Pleurodeles waltl</name>
    <name type="common">Iberian ribbed newt</name>
    <dbReference type="NCBI Taxonomy" id="8319"/>
    <lineage>
        <taxon>Eukaryota</taxon>
        <taxon>Metazoa</taxon>
        <taxon>Chordata</taxon>
        <taxon>Craniata</taxon>
        <taxon>Vertebrata</taxon>
        <taxon>Euteleostomi</taxon>
        <taxon>Amphibia</taxon>
        <taxon>Batrachia</taxon>
        <taxon>Caudata</taxon>
        <taxon>Salamandroidea</taxon>
        <taxon>Salamandridae</taxon>
        <taxon>Pleurodelinae</taxon>
        <taxon>Pleurodeles</taxon>
    </lineage>
</organism>
<accession>A0AAV7VKP2</accession>
<evidence type="ECO:0000313" key="2">
    <source>
        <dbReference type="EMBL" id="KAJ1202203.1"/>
    </source>
</evidence>
<dbReference type="EMBL" id="JANPWB010000003">
    <property type="protein sequence ID" value="KAJ1202203.1"/>
    <property type="molecule type" value="Genomic_DNA"/>
</dbReference>
<gene>
    <name evidence="2" type="ORF">NDU88_006004</name>
</gene>
<name>A0AAV7VKP2_PLEWA</name>
<keyword evidence="3" id="KW-1185">Reference proteome</keyword>
<dbReference type="Proteomes" id="UP001066276">
    <property type="component" value="Chromosome 2_1"/>
</dbReference>
<proteinExistence type="predicted"/>
<reference evidence="2" key="1">
    <citation type="journal article" date="2022" name="bioRxiv">
        <title>Sequencing and chromosome-scale assembly of the giantPleurodeles waltlgenome.</title>
        <authorList>
            <person name="Brown T."/>
            <person name="Elewa A."/>
            <person name="Iarovenko S."/>
            <person name="Subramanian E."/>
            <person name="Araus A.J."/>
            <person name="Petzold A."/>
            <person name="Susuki M."/>
            <person name="Suzuki K.-i.T."/>
            <person name="Hayashi T."/>
            <person name="Toyoda A."/>
            <person name="Oliveira C."/>
            <person name="Osipova E."/>
            <person name="Leigh N.D."/>
            <person name="Simon A."/>
            <person name="Yun M.H."/>
        </authorList>
    </citation>
    <scope>NUCLEOTIDE SEQUENCE</scope>
    <source>
        <strain evidence="2">20211129_DDA</strain>
        <tissue evidence="2">Liver</tissue>
    </source>
</reference>
<evidence type="ECO:0000313" key="3">
    <source>
        <dbReference type="Proteomes" id="UP001066276"/>
    </source>
</evidence>
<dbReference type="AlphaFoldDB" id="A0AAV7VKP2"/>
<sequence>MLLRHTPHGKVKMVWLRCTERKNKRCRSLARKAETRNDPPVLATMCFHLFALTPSARPHGDTPSPFRDITNWRRGRDPTLASLLPGHTSAGRQTRLHLQYKRRCREPAAPPTRKWQRRAWSGGLIN</sequence>
<feature type="region of interest" description="Disordered" evidence="1">
    <location>
        <begin position="107"/>
        <end position="126"/>
    </location>
</feature>
<comment type="caution">
    <text evidence="2">The sequence shown here is derived from an EMBL/GenBank/DDBJ whole genome shotgun (WGS) entry which is preliminary data.</text>
</comment>